<name>Q55FQ8_DICDI</name>
<dbReference type="Proteomes" id="UP000002195">
    <property type="component" value="Unassembled WGS sequence"/>
</dbReference>
<evidence type="ECO:0000256" key="1">
    <source>
        <dbReference type="SAM" id="Coils"/>
    </source>
</evidence>
<organism evidence="2 3">
    <name type="scientific">Dictyostelium discoideum</name>
    <name type="common">Social amoeba</name>
    <dbReference type="NCBI Taxonomy" id="44689"/>
    <lineage>
        <taxon>Eukaryota</taxon>
        <taxon>Amoebozoa</taxon>
        <taxon>Evosea</taxon>
        <taxon>Eumycetozoa</taxon>
        <taxon>Dictyostelia</taxon>
        <taxon>Dictyosteliales</taxon>
        <taxon>Dictyosteliaceae</taxon>
        <taxon>Dictyostelium</taxon>
    </lineage>
</organism>
<sequence>MEDLLNLFNRKINFETTLNSNNNNYNNKSKKKNNSNQLKNHFIQLIDKISNSLNSNNNDFNNNFKSLQIVELFNLVKLLPFKEEKKLENNNNNNNNYNNYNDDQDYDDDDYYDNLILYNTIRKETIELIFRILPNILKRQSFQYDSSLMTTIFSVSDQPISLKLLIAIHTTNLINDYILFENSQFNIFIPYIHDIFHYIILSLKENNLKIKIEILNLLELIINNLKNNNNNNNNNLESYLNNLINLLIENIIIKNNNDDDNNIELYNQILDNNNEFYIIREKSGLILKLLSKNYFNKIIENLNLISNNNNNNNNIYIKEGILECFNKINKFENEELLKILFEIYFINQNNNSKIEWIYFSTIINNLSIIYNNENNQNNNNQYFEIIYKKLNELILIDNEIIKISIFNLIKSNYKLLSTDLFIKLISLTLPKLNNKIQFKSFIELSKLIIPNLNFKSFKIIIELLTLQFNYSNNNNNNKYLYLELFSIIIKNLDSENFKNFYSKLPFELFDLILLKLDSLINLYQDFLEIKFIEPIIVSLEFLNESLENLVIINNIDSIYYYNIINIIIKCLEIIKPNEIILKSLILLSNLFNLNWSSISTMVPIFELTQLDKILKLIYKFLIYDKRLLIIKNSFIVLNNLLNSNYSKLVQPYLNELILEISLNCYYLNNNYNNNNNQNNQNFKNLQLKEIISITFSKLLLNIDQYTIENFKCFSNLIDNSWCSFILNDNQSILLILDIIWNDPSLISFNSNQTFNLKTTLLKSINNNHNNINLNNFNNNNNNSLIILLKLKLKEIKTNSPIILEKLKKFLNSDLLFLFS</sequence>
<evidence type="ECO:0000313" key="2">
    <source>
        <dbReference type="EMBL" id="EAL73169.1"/>
    </source>
</evidence>
<dbReference type="PaxDb" id="44689-DDB0220133"/>
<proteinExistence type="predicted"/>
<dbReference type="AlphaFoldDB" id="Q55FQ8"/>
<dbReference type="KEGG" id="ddi:DDB_G0267434"/>
<dbReference type="RefSeq" id="XP_647475.1">
    <property type="nucleotide sequence ID" value="XM_642383.1"/>
</dbReference>
<dbReference type="EMBL" id="AAFI02000003">
    <property type="protein sequence ID" value="EAL73169.1"/>
    <property type="molecule type" value="Genomic_DNA"/>
</dbReference>
<reference evidence="2 3" key="1">
    <citation type="journal article" date="2005" name="Nature">
        <title>The genome of the social amoeba Dictyostelium discoideum.</title>
        <authorList>
            <consortium name="The Dictyostelium discoideum Sequencing Consortium"/>
            <person name="Eichinger L."/>
            <person name="Pachebat J.A."/>
            <person name="Glockner G."/>
            <person name="Rajandream M.A."/>
            <person name="Sucgang R."/>
            <person name="Berriman M."/>
            <person name="Song J."/>
            <person name="Olsen R."/>
            <person name="Szafranski K."/>
            <person name="Xu Q."/>
            <person name="Tunggal B."/>
            <person name="Kummerfeld S."/>
            <person name="Madera M."/>
            <person name="Konfortov B.A."/>
            <person name="Rivero F."/>
            <person name="Bankier A.T."/>
            <person name="Lehmann R."/>
            <person name="Hamlin N."/>
            <person name="Davies R."/>
            <person name="Gaudet P."/>
            <person name="Fey P."/>
            <person name="Pilcher K."/>
            <person name="Chen G."/>
            <person name="Saunders D."/>
            <person name="Sodergren E."/>
            <person name="Davis P."/>
            <person name="Kerhornou A."/>
            <person name="Nie X."/>
            <person name="Hall N."/>
            <person name="Anjard C."/>
            <person name="Hemphill L."/>
            <person name="Bason N."/>
            <person name="Farbrother P."/>
            <person name="Desany B."/>
            <person name="Just E."/>
            <person name="Morio T."/>
            <person name="Rost R."/>
            <person name="Churcher C."/>
            <person name="Cooper J."/>
            <person name="Haydock S."/>
            <person name="van Driessche N."/>
            <person name="Cronin A."/>
            <person name="Goodhead I."/>
            <person name="Muzny D."/>
            <person name="Mourier T."/>
            <person name="Pain A."/>
            <person name="Lu M."/>
            <person name="Harper D."/>
            <person name="Lindsay R."/>
            <person name="Hauser H."/>
            <person name="James K."/>
            <person name="Quiles M."/>
            <person name="Madan Babu M."/>
            <person name="Saito T."/>
            <person name="Buchrieser C."/>
            <person name="Wardroper A."/>
            <person name="Felder M."/>
            <person name="Thangavelu M."/>
            <person name="Johnson D."/>
            <person name="Knights A."/>
            <person name="Loulseged H."/>
            <person name="Mungall K."/>
            <person name="Oliver K."/>
            <person name="Price C."/>
            <person name="Quail M.A."/>
            <person name="Urushihara H."/>
            <person name="Hernandez J."/>
            <person name="Rabbinowitsch E."/>
            <person name="Steffen D."/>
            <person name="Sanders M."/>
            <person name="Ma J."/>
            <person name="Kohara Y."/>
            <person name="Sharp S."/>
            <person name="Simmonds M."/>
            <person name="Spiegler S."/>
            <person name="Tivey A."/>
            <person name="Sugano S."/>
            <person name="White B."/>
            <person name="Walker D."/>
            <person name="Woodward J."/>
            <person name="Winckler T."/>
            <person name="Tanaka Y."/>
            <person name="Shaulsky G."/>
            <person name="Schleicher M."/>
            <person name="Weinstock G."/>
            <person name="Rosenthal A."/>
            <person name="Cox E.C."/>
            <person name="Chisholm R.L."/>
            <person name="Gibbs R."/>
            <person name="Loomis W.F."/>
            <person name="Platzer M."/>
            <person name="Kay R.R."/>
            <person name="Williams J."/>
            <person name="Dear P.H."/>
            <person name="Noegel A.A."/>
            <person name="Barrell B."/>
            <person name="Kuspa A."/>
        </authorList>
    </citation>
    <scope>NUCLEOTIDE SEQUENCE [LARGE SCALE GENOMIC DNA]</scope>
    <source>
        <strain evidence="2 3">AX4</strain>
    </source>
</reference>
<dbReference type="InParanoid" id="Q55FQ8"/>
<dbReference type="FunCoup" id="Q55FQ8">
    <property type="interactions" value="1"/>
</dbReference>
<dbReference type="VEuPathDB" id="AmoebaDB:DDB_G0267434"/>
<protein>
    <submittedName>
        <fullName evidence="2">Uncharacterized protein</fullName>
    </submittedName>
</protein>
<evidence type="ECO:0000313" key="3">
    <source>
        <dbReference type="Proteomes" id="UP000002195"/>
    </source>
</evidence>
<gene>
    <name evidence="2" type="ORF">DDB_G0267434</name>
</gene>
<feature type="coiled-coil region" evidence="1">
    <location>
        <begin position="215"/>
        <end position="242"/>
    </location>
</feature>
<dbReference type="eggNOG" id="ENOG502RCBC">
    <property type="taxonomic scope" value="Eukaryota"/>
</dbReference>
<keyword evidence="1" id="KW-0175">Coiled coil</keyword>
<keyword evidence="3" id="KW-1185">Reference proteome</keyword>
<dbReference type="HOGENOM" id="CLU_345284_0_0_1"/>
<comment type="caution">
    <text evidence="2">The sequence shown here is derived from an EMBL/GenBank/DDBJ whole genome shotgun (WGS) entry which is preliminary data.</text>
</comment>
<dbReference type="dictyBase" id="DDB_G0267434"/>
<dbReference type="GeneID" id="8616282"/>
<dbReference type="OMA" id="IEWIYFS"/>
<accession>Q55FQ8</accession>